<dbReference type="InterPro" id="IPR011992">
    <property type="entry name" value="EF-hand-dom_pair"/>
</dbReference>
<dbReference type="Gene3D" id="1.10.238.10">
    <property type="entry name" value="EF-hand"/>
    <property type="match status" value="1"/>
</dbReference>
<evidence type="ECO:0000313" key="5">
    <source>
        <dbReference type="Proteomes" id="UP000037460"/>
    </source>
</evidence>
<feature type="compositionally biased region" description="Pro residues" evidence="2">
    <location>
        <begin position="82"/>
        <end position="91"/>
    </location>
</feature>
<dbReference type="InterPro" id="IPR018247">
    <property type="entry name" value="EF_Hand_1_Ca_BS"/>
</dbReference>
<dbReference type="AlphaFoldDB" id="A0A0M0LS27"/>
<evidence type="ECO:0000256" key="2">
    <source>
        <dbReference type="SAM" id="MobiDB-lite"/>
    </source>
</evidence>
<comment type="caution">
    <text evidence="4">The sequence shown here is derived from an EMBL/GenBank/DDBJ whole genome shotgun (WGS) entry which is preliminary data.</text>
</comment>
<reference evidence="5" key="1">
    <citation type="journal article" date="2015" name="PLoS Genet.">
        <title>Genome Sequence and Transcriptome Analyses of Chrysochromulina tobin: Metabolic Tools for Enhanced Algal Fitness in the Prominent Order Prymnesiales (Haptophyceae).</title>
        <authorList>
            <person name="Hovde B.T."/>
            <person name="Deodato C.R."/>
            <person name="Hunsperger H.M."/>
            <person name="Ryken S.A."/>
            <person name="Yost W."/>
            <person name="Jha R.K."/>
            <person name="Patterson J."/>
            <person name="Monnat R.J. Jr."/>
            <person name="Barlow S.B."/>
            <person name="Starkenburg S.R."/>
            <person name="Cattolico R.A."/>
        </authorList>
    </citation>
    <scope>NUCLEOTIDE SEQUENCE</scope>
    <source>
        <strain evidence="5">CCMP291</strain>
    </source>
</reference>
<gene>
    <name evidence="4" type="ORF">Ctob_013164</name>
</gene>
<dbReference type="EMBL" id="JWZX01000194">
    <property type="protein sequence ID" value="KOO53528.1"/>
    <property type="molecule type" value="Genomic_DNA"/>
</dbReference>
<keyword evidence="1" id="KW-0106">Calcium</keyword>
<sequence length="184" mass="20766">MKALLTRNIKAVLVQTQSAKVKVRKKRRKGTVRYSEYDADGATPLDFEEWFSMMPLRVRRTFPASVIRTWFEEADRCEDEGPPPSMPPSHEPPGTSGDQRVSINSFFYFTLSQRGIAMGAASLEAAFSEYDQQPAYLGRGGLLDRDEFAVVCKAMGFSARAEFIFRSLDKDRSGEIGYEELTDL</sequence>
<evidence type="ECO:0000259" key="3">
    <source>
        <dbReference type="PROSITE" id="PS50222"/>
    </source>
</evidence>
<evidence type="ECO:0000313" key="4">
    <source>
        <dbReference type="EMBL" id="KOO53528.1"/>
    </source>
</evidence>
<dbReference type="CDD" id="cd00051">
    <property type="entry name" value="EFh"/>
    <property type="match status" value="1"/>
</dbReference>
<feature type="domain" description="EF-hand" evidence="3">
    <location>
        <begin position="156"/>
        <end position="184"/>
    </location>
</feature>
<dbReference type="PROSITE" id="PS00018">
    <property type="entry name" value="EF_HAND_1"/>
    <property type="match status" value="1"/>
</dbReference>
<dbReference type="GO" id="GO:0005509">
    <property type="term" value="F:calcium ion binding"/>
    <property type="evidence" value="ECO:0007669"/>
    <property type="project" value="InterPro"/>
</dbReference>
<protein>
    <recommendedName>
        <fullName evidence="3">EF-hand domain-containing protein</fullName>
    </recommendedName>
</protein>
<dbReference type="SUPFAM" id="SSF47473">
    <property type="entry name" value="EF-hand"/>
    <property type="match status" value="1"/>
</dbReference>
<organism evidence="4 5">
    <name type="scientific">Chrysochromulina tobinii</name>
    <dbReference type="NCBI Taxonomy" id="1460289"/>
    <lineage>
        <taxon>Eukaryota</taxon>
        <taxon>Haptista</taxon>
        <taxon>Haptophyta</taxon>
        <taxon>Prymnesiophyceae</taxon>
        <taxon>Prymnesiales</taxon>
        <taxon>Chrysochromulinaceae</taxon>
        <taxon>Chrysochromulina</taxon>
    </lineage>
</organism>
<feature type="region of interest" description="Disordered" evidence="2">
    <location>
        <begin position="76"/>
        <end position="97"/>
    </location>
</feature>
<evidence type="ECO:0000256" key="1">
    <source>
        <dbReference type="ARBA" id="ARBA00022837"/>
    </source>
</evidence>
<name>A0A0M0LS27_9EUKA</name>
<dbReference type="Proteomes" id="UP000037460">
    <property type="component" value="Unassembled WGS sequence"/>
</dbReference>
<dbReference type="PROSITE" id="PS50222">
    <property type="entry name" value="EF_HAND_2"/>
    <property type="match status" value="1"/>
</dbReference>
<accession>A0A0M0LS27</accession>
<keyword evidence="5" id="KW-1185">Reference proteome</keyword>
<dbReference type="InterPro" id="IPR002048">
    <property type="entry name" value="EF_hand_dom"/>
</dbReference>
<proteinExistence type="predicted"/>